<proteinExistence type="predicted"/>
<sequence>MLKKSTLLLLFSLLAMGRPGHAQTPAATMTEHPDKSDYKLSRAGFEDAYAFNDTARAIIRMYYAKWNSGRKIMRFAAIPVPVVTLVGRHYEPNPATYGASPNYNAYYYDSWVAPTAFSLLGVSAFGVIRAVSNGRDQLYQVIRQYRATRRLPPSVRPAALVPFLMQVQQEGVQPR</sequence>
<evidence type="ECO:0008006" key="4">
    <source>
        <dbReference type="Google" id="ProtNLM"/>
    </source>
</evidence>
<dbReference type="Proteomes" id="UP001167796">
    <property type="component" value="Unassembled WGS sequence"/>
</dbReference>
<dbReference type="RefSeq" id="WP_305011302.1">
    <property type="nucleotide sequence ID" value="NZ_JAUQSX010000004.1"/>
</dbReference>
<gene>
    <name evidence="2" type="ORF">Q5H92_09630</name>
</gene>
<dbReference type="EMBL" id="JAUQSX010000004">
    <property type="protein sequence ID" value="MDO7846616.1"/>
    <property type="molecule type" value="Genomic_DNA"/>
</dbReference>
<reference evidence="2" key="1">
    <citation type="submission" date="2023-07" db="EMBL/GenBank/DDBJ databases">
        <authorList>
            <person name="Kim M.K."/>
        </authorList>
    </citation>
    <scope>NUCLEOTIDE SEQUENCE</scope>
    <source>
        <strain evidence="2">M29</strain>
    </source>
</reference>
<organism evidence="2 3">
    <name type="scientific">Hymenobacter mellowenesis</name>
    <dbReference type="NCBI Taxonomy" id="3063995"/>
    <lineage>
        <taxon>Bacteria</taxon>
        <taxon>Pseudomonadati</taxon>
        <taxon>Bacteroidota</taxon>
        <taxon>Cytophagia</taxon>
        <taxon>Cytophagales</taxon>
        <taxon>Hymenobacteraceae</taxon>
        <taxon>Hymenobacter</taxon>
    </lineage>
</organism>
<comment type="caution">
    <text evidence="2">The sequence shown here is derived from an EMBL/GenBank/DDBJ whole genome shotgun (WGS) entry which is preliminary data.</text>
</comment>
<keyword evidence="3" id="KW-1185">Reference proteome</keyword>
<evidence type="ECO:0000313" key="2">
    <source>
        <dbReference type="EMBL" id="MDO7846616.1"/>
    </source>
</evidence>
<name>A0ABT9A9V2_9BACT</name>
<evidence type="ECO:0000256" key="1">
    <source>
        <dbReference type="SAM" id="SignalP"/>
    </source>
</evidence>
<feature type="signal peptide" evidence="1">
    <location>
        <begin position="1"/>
        <end position="22"/>
    </location>
</feature>
<feature type="chain" id="PRO_5045880982" description="DUF4136 domain-containing protein" evidence="1">
    <location>
        <begin position="23"/>
        <end position="175"/>
    </location>
</feature>
<protein>
    <recommendedName>
        <fullName evidence="4">DUF4136 domain-containing protein</fullName>
    </recommendedName>
</protein>
<evidence type="ECO:0000313" key="3">
    <source>
        <dbReference type="Proteomes" id="UP001167796"/>
    </source>
</evidence>
<accession>A0ABT9A9V2</accession>
<keyword evidence="1" id="KW-0732">Signal</keyword>